<dbReference type="GO" id="GO:0015074">
    <property type="term" value="P:DNA integration"/>
    <property type="evidence" value="ECO:0007669"/>
    <property type="project" value="InterPro"/>
</dbReference>
<dbReference type="SUPFAM" id="SSF53098">
    <property type="entry name" value="Ribonuclease H-like"/>
    <property type="match status" value="1"/>
</dbReference>
<dbReference type="EMBL" id="WNJL01000013">
    <property type="protein sequence ID" value="NDU41680.1"/>
    <property type="molecule type" value="Genomic_DNA"/>
</dbReference>
<organism evidence="2">
    <name type="scientific">Acidithiobacillus ferrianus</name>
    <dbReference type="NCBI Taxonomy" id="2678518"/>
    <lineage>
        <taxon>Bacteria</taxon>
        <taxon>Pseudomonadati</taxon>
        <taxon>Pseudomonadota</taxon>
        <taxon>Acidithiobacillia</taxon>
        <taxon>Acidithiobacillales</taxon>
        <taxon>Acidithiobacillaceae</taxon>
        <taxon>Acidithiobacillus</taxon>
    </lineage>
</organism>
<dbReference type="InterPro" id="IPR012337">
    <property type="entry name" value="RNaseH-like_sf"/>
</dbReference>
<gene>
    <name evidence="2" type="ORF">GL267_03160</name>
    <name evidence="3" type="ORF">GL267_09315</name>
    <name evidence="4" type="ORF">GL267_13825</name>
</gene>
<dbReference type="Pfam" id="PF13683">
    <property type="entry name" value="rve_3"/>
    <property type="match status" value="1"/>
</dbReference>
<dbReference type="EMBL" id="WNJL01000040">
    <property type="protein sequence ID" value="NDU43660.1"/>
    <property type="molecule type" value="Genomic_DNA"/>
</dbReference>
<comment type="caution">
    <text evidence="2">The sequence shown here is derived from an EMBL/GenBank/DDBJ whole genome shotgun (WGS) entry which is preliminary data.</text>
</comment>
<dbReference type="InterPro" id="IPR001584">
    <property type="entry name" value="Integrase_cat-core"/>
</dbReference>
<evidence type="ECO:0000313" key="2">
    <source>
        <dbReference type="EMBL" id="NDU41680.1"/>
    </source>
</evidence>
<name>A0A845UAJ9_9PROT</name>
<dbReference type="EMBL" id="WNJL01000035">
    <property type="protein sequence ID" value="NDU42829.1"/>
    <property type="molecule type" value="Genomic_DNA"/>
</dbReference>
<evidence type="ECO:0000313" key="4">
    <source>
        <dbReference type="EMBL" id="NDU43660.1"/>
    </source>
</evidence>
<accession>A0A845UAJ9</accession>
<proteinExistence type="predicted"/>
<evidence type="ECO:0000313" key="3">
    <source>
        <dbReference type="EMBL" id="NDU42829.1"/>
    </source>
</evidence>
<dbReference type="AlphaFoldDB" id="A0A845UAJ9"/>
<sequence length="70" mass="7812">MVEQCDLYPHGQGLTVKYEHVYLNPADNGMALRCGLKAYFVWYNAQRPHSALGDRTPDAVYAAGIQRQAA</sequence>
<reference evidence="2" key="1">
    <citation type="submission" date="2019-11" db="EMBL/GenBank/DDBJ databases">
        <title>Acidithiobacillus ferrianus sp. nov.: a facultatively anaerobic and extremely acidophilic chemolithoautotroph.</title>
        <authorList>
            <person name="Norris P.R."/>
            <person name="Falagan C."/>
            <person name="Moya-Beltran A."/>
            <person name="Castro M."/>
            <person name="Quatrini R."/>
            <person name="Johnson D.B."/>
        </authorList>
    </citation>
    <scope>NUCLEOTIDE SEQUENCE [LARGE SCALE GENOMIC DNA]</scope>
    <source>
        <strain evidence="2">MG</strain>
    </source>
</reference>
<feature type="domain" description="Integrase catalytic" evidence="1">
    <location>
        <begin position="15"/>
        <end position="57"/>
    </location>
</feature>
<evidence type="ECO:0000259" key="1">
    <source>
        <dbReference type="Pfam" id="PF13683"/>
    </source>
</evidence>
<protein>
    <submittedName>
        <fullName evidence="2">Transposase</fullName>
    </submittedName>
</protein>